<evidence type="ECO:0000313" key="2">
    <source>
        <dbReference type="EMBL" id="TCO82231.1"/>
    </source>
</evidence>
<accession>A0A4R2L4M4</accession>
<feature type="region of interest" description="Disordered" evidence="1">
    <location>
        <begin position="1"/>
        <end position="71"/>
    </location>
</feature>
<dbReference type="AlphaFoldDB" id="A0A4R2L4M4"/>
<feature type="compositionally biased region" description="Basic and acidic residues" evidence="1">
    <location>
        <begin position="55"/>
        <end position="71"/>
    </location>
</feature>
<gene>
    <name evidence="2" type="ORF">EV699_10513</name>
</gene>
<feature type="compositionally biased region" description="Basic and acidic residues" evidence="1">
    <location>
        <begin position="27"/>
        <end position="47"/>
    </location>
</feature>
<dbReference type="EMBL" id="SLWY01000005">
    <property type="protein sequence ID" value="TCO82231.1"/>
    <property type="molecule type" value="Genomic_DNA"/>
</dbReference>
<feature type="compositionally biased region" description="Low complexity" evidence="1">
    <location>
        <begin position="14"/>
        <end position="25"/>
    </location>
</feature>
<evidence type="ECO:0000313" key="3">
    <source>
        <dbReference type="Proteomes" id="UP000295765"/>
    </source>
</evidence>
<name>A0A4R2L4M4_9GAMM</name>
<proteinExistence type="predicted"/>
<comment type="caution">
    <text evidence="2">The sequence shown here is derived from an EMBL/GenBank/DDBJ whole genome shotgun (WGS) entry which is preliminary data.</text>
</comment>
<feature type="compositionally biased region" description="Pro residues" evidence="1">
    <location>
        <begin position="1"/>
        <end position="13"/>
    </location>
</feature>
<organism evidence="2 3">
    <name type="scientific">Plasticicumulans lactativorans</name>
    <dbReference type="NCBI Taxonomy" id="1133106"/>
    <lineage>
        <taxon>Bacteria</taxon>
        <taxon>Pseudomonadati</taxon>
        <taxon>Pseudomonadota</taxon>
        <taxon>Gammaproteobacteria</taxon>
        <taxon>Candidatus Competibacteraceae</taxon>
        <taxon>Plasticicumulans</taxon>
    </lineage>
</organism>
<dbReference type="Proteomes" id="UP000295765">
    <property type="component" value="Unassembled WGS sequence"/>
</dbReference>
<keyword evidence="3" id="KW-1185">Reference proteome</keyword>
<reference evidence="2 3" key="1">
    <citation type="submission" date="2019-03" db="EMBL/GenBank/DDBJ databases">
        <title>Genomic Encyclopedia of Type Strains, Phase IV (KMG-IV): sequencing the most valuable type-strain genomes for metagenomic binning, comparative biology and taxonomic classification.</title>
        <authorList>
            <person name="Goeker M."/>
        </authorList>
    </citation>
    <scope>NUCLEOTIDE SEQUENCE [LARGE SCALE GENOMIC DNA]</scope>
    <source>
        <strain evidence="2 3">DSM 25287</strain>
    </source>
</reference>
<evidence type="ECO:0000256" key="1">
    <source>
        <dbReference type="SAM" id="MobiDB-lite"/>
    </source>
</evidence>
<protein>
    <submittedName>
        <fullName evidence="2">Uncharacterized protein</fullName>
    </submittedName>
</protein>
<dbReference type="RefSeq" id="WP_132539475.1">
    <property type="nucleotide sequence ID" value="NZ_SLWY01000005.1"/>
</dbReference>
<sequence>MQIPPLPTVPPAVTPATPAADPTAAQKRFDEAREREEQTAALREREAAPPPTRATDADPERRIGRELDVHA</sequence>